<evidence type="ECO:0000256" key="1">
    <source>
        <dbReference type="ARBA" id="ARBA00004141"/>
    </source>
</evidence>
<evidence type="ECO:0000256" key="5">
    <source>
        <dbReference type="RuleBase" id="RU363041"/>
    </source>
</evidence>
<keyword evidence="5" id="KW-1003">Cell membrane</keyword>
<evidence type="ECO:0000256" key="2">
    <source>
        <dbReference type="ARBA" id="ARBA00022692"/>
    </source>
</evidence>
<sequence length="260" mass="28123">MFSITVPLLLRGLLAALIVGFVTSSIRSWVDRVFLVIMLTGVVGLPIVQSIQINLIIIALAALMALVRQRKQLHGAVPPGSHEWWLITIPAFLGGVAGRVIANQIRPTILLGLLGVYAIMVGLRIFIIKPLSEKESKAHPSWFIPVSLGSGLLTGLISAGGKPFAVPLFNNAMGHHPQKAYALATVAVVTAAWTALGTQLVLALPSWSQIILALYEFVLVTLVALIVQKFWTEKLAKIVHFTIAPILILVGIRFLFVALR</sequence>
<feature type="transmembrane region" description="Helical" evidence="5">
    <location>
        <begin position="238"/>
        <end position="259"/>
    </location>
</feature>
<feature type="transmembrane region" description="Helical" evidence="5">
    <location>
        <begin position="211"/>
        <end position="232"/>
    </location>
</feature>
<proteinExistence type="inferred from homology"/>
<feature type="transmembrane region" description="Helical" evidence="5">
    <location>
        <begin position="84"/>
        <end position="102"/>
    </location>
</feature>
<reference evidence="6" key="1">
    <citation type="journal article" date="2020" name="mSystems">
        <title>Genome- and Community-Level Interaction Insights into Carbon Utilization and Element Cycling Functions of Hydrothermarchaeota in Hydrothermal Sediment.</title>
        <authorList>
            <person name="Zhou Z."/>
            <person name="Liu Y."/>
            <person name="Xu W."/>
            <person name="Pan J."/>
            <person name="Luo Z.H."/>
            <person name="Li M."/>
        </authorList>
    </citation>
    <scope>NUCLEOTIDE SEQUENCE [LARGE SCALE GENOMIC DNA]</scope>
    <source>
        <strain evidence="6">SpSt-503</strain>
    </source>
</reference>
<evidence type="ECO:0000256" key="3">
    <source>
        <dbReference type="ARBA" id="ARBA00022989"/>
    </source>
</evidence>
<keyword evidence="3 5" id="KW-1133">Transmembrane helix</keyword>
<keyword evidence="2 5" id="KW-0812">Transmembrane</keyword>
<feature type="transmembrane region" description="Helical" evidence="5">
    <location>
        <begin position="34"/>
        <end position="63"/>
    </location>
</feature>
<feature type="transmembrane region" description="Helical" evidence="5">
    <location>
        <begin position="180"/>
        <end position="204"/>
    </location>
</feature>
<evidence type="ECO:0000313" key="6">
    <source>
        <dbReference type="EMBL" id="HFH28647.1"/>
    </source>
</evidence>
<name>A0A7C3IIJ2_9SPIR</name>
<keyword evidence="4 5" id="KW-0472">Membrane</keyword>
<dbReference type="Pfam" id="PF01925">
    <property type="entry name" value="TauE"/>
    <property type="match status" value="1"/>
</dbReference>
<accession>A0A7C3IIJ2</accession>
<comment type="subcellular location">
    <subcellularLocation>
        <location evidence="5">Cell membrane</location>
        <topology evidence="5">Multi-pass membrane protein</topology>
    </subcellularLocation>
    <subcellularLocation>
        <location evidence="1">Membrane</location>
        <topology evidence="1">Multi-pass membrane protein</topology>
    </subcellularLocation>
</comment>
<gene>
    <name evidence="6" type="ORF">ENS59_03935</name>
</gene>
<dbReference type="InterPro" id="IPR002781">
    <property type="entry name" value="TM_pro_TauE-like"/>
</dbReference>
<feature type="transmembrane region" description="Helical" evidence="5">
    <location>
        <begin position="108"/>
        <end position="128"/>
    </location>
</feature>
<protein>
    <recommendedName>
        <fullName evidence="5">Probable membrane transporter protein</fullName>
    </recommendedName>
</protein>
<comment type="similarity">
    <text evidence="5">Belongs to the 4-toluene sulfonate uptake permease (TSUP) (TC 2.A.102) family.</text>
</comment>
<organism evidence="6">
    <name type="scientific">Gracilinema caldarium</name>
    <dbReference type="NCBI Taxonomy" id="215591"/>
    <lineage>
        <taxon>Bacteria</taxon>
        <taxon>Pseudomonadati</taxon>
        <taxon>Spirochaetota</taxon>
        <taxon>Spirochaetia</taxon>
        <taxon>Spirochaetales</taxon>
        <taxon>Breznakiellaceae</taxon>
        <taxon>Gracilinema</taxon>
    </lineage>
</organism>
<feature type="transmembrane region" description="Helical" evidence="5">
    <location>
        <begin position="140"/>
        <end position="160"/>
    </location>
</feature>
<dbReference type="AlphaFoldDB" id="A0A7C3IIJ2"/>
<dbReference type="GO" id="GO:0005886">
    <property type="term" value="C:plasma membrane"/>
    <property type="evidence" value="ECO:0007669"/>
    <property type="project" value="UniProtKB-SubCell"/>
</dbReference>
<comment type="caution">
    <text evidence="6">The sequence shown here is derived from an EMBL/GenBank/DDBJ whole genome shotgun (WGS) entry which is preliminary data.</text>
</comment>
<evidence type="ECO:0000256" key="4">
    <source>
        <dbReference type="ARBA" id="ARBA00023136"/>
    </source>
</evidence>
<dbReference type="EMBL" id="DSVL01000122">
    <property type="protein sequence ID" value="HFH28647.1"/>
    <property type="molecule type" value="Genomic_DNA"/>
</dbReference>